<keyword evidence="1" id="KW-1133">Transmembrane helix</keyword>
<name>A0A6I6JN69_9BACT</name>
<feature type="transmembrane region" description="Helical" evidence="1">
    <location>
        <begin position="95"/>
        <end position="117"/>
    </location>
</feature>
<gene>
    <name evidence="2" type="ORF">GM418_12070</name>
</gene>
<keyword evidence="1" id="KW-0812">Transmembrane</keyword>
<dbReference type="AlphaFoldDB" id="A0A6I6JN69"/>
<feature type="transmembrane region" description="Helical" evidence="1">
    <location>
        <begin position="39"/>
        <end position="59"/>
    </location>
</feature>
<feature type="transmembrane region" description="Helical" evidence="1">
    <location>
        <begin position="156"/>
        <end position="174"/>
    </location>
</feature>
<proteinExistence type="predicted"/>
<evidence type="ECO:0000256" key="1">
    <source>
        <dbReference type="SAM" id="Phobius"/>
    </source>
</evidence>
<dbReference type="EMBL" id="CP046401">
    <property type="protein sequence ID" value="QGY44365.1"/>
    <property type="molecule type" value="Genomic_DNA"/>
</dbReference>
<evidence type="ECO:0000313" key="2">
    <source>
        <dbReference type="EMBL" id="QGY44365.1"/>
    </source>
</evidence>
<dbReference type="KEGG" id="mcos:GM418_12070"/>
<sequence length="219" mass="25572">MKVEFLDIVLGYLVLVIQVAVAVIAVVKYQAYKNTPLKYISIILIYTAINEIIGSLNIYSNNNNVLIYNIYNVIYFLFFYNAFWFSITKEKYRNWIVACVGIFVLASVVNPFFQNFITESQLLAYVVGACALLFCIILYYIEILSTSKVLLIRQDILFWISVGLLLFYVGYIPIKLTRVFFEYQDNVYLALRIVHRILILILNACFIIGFLWMKKKLPR</sequence>
<evidence type="ECO:0000313" key="3">
    <source>
        <dbReference type="Proteomes" id="UP000428260"/>
    </source>
</evidence>
<dbReference type="RefSeq" id="WP_158866429.1">
    <property type="nucleotide sequence ID" value="NZ_CP046401.1"/>
</dbReference>
<reference evidence="2 3" key="1">
    <citation type="submission" date="2019-11" db="EMBL/GenBank/DDBJ databases">
        <authorList>
            <person name="Zheng R.K."/>
            <person name="Sun C.M."/>
        </authorList>
    </citation>
    <scope>NUCLEOTIDE SEQUENCE [LARGE SCALE GENOMIC DNA]</scope>
    <source>
        <strain evidence="2 3">WC007</strain>
    </source>
</reference>
<accession>A0A6I6JN69</accession>
<feature type="transmembrane region" description="Helical" evidence="1">
    <location>
        <begin position="194"/>
        <end position="213"/>
    </location>
</feature>
<keyword evidence="1" id="KW-0472">Membrane</keyword>
<feature type="transmembrane region" description="Helical" evidence="1">
    <location>
        <begin position="65"/>
        <end position="83"/>
    </location>
</feature>
<feature type="transmembrane region" description="Helical" evidence="1">
    <location>
        <begin position="6"/>
        <end position="27"/>
    </location>
</feature>
<protein>
    <submittedName>
        <fullName evidence="2">Uncharacterized protein</fullName>
    </submittedName>
</protein>
<dbReference type="Proteomes" id="UP000428260">
    <property type="component" value="Chromosome"/>
</dbReference>
<keyword evidence="3" id="KW-1185">Reference proteome</keyword>
<organism evidence="2 3">
    <name type="scientific">Maribellus comscasis</name>
    <dbReference type="NCBI Taxonomy" id="2681766"/>
    <lineage>
        <taxon>Bacteria</taxon>
        <taxon>Pseudomonadati</taxon>
        <taxon>Bacteroidota</taxon>
        <taxon>Bacteroidia</taxon>
        <taxon>Marinilabiliales</taxon>
        <taxon>Prolixibacteraceae</taxon>
        <taxon>Maribellus</taxon>
    </lineage>
</organism>
<feature type="transmembrane region" description="Helical" evidence="1">
    <location>
        <begin position="123"/>
        <end position="144"/>
    </location>
</feature>